<evidence type="ECO:0000313" key="1">
    <source>
        <dbReference type="EMBL" id="CAG8517694.1"/>
    </source>
</evidence>
<feature type="non-terminal residue" evidence="1">
    <location>
        <position position="1"/>
    </location>
</feature>
<sequence>LYSDTSFIDDYGSFSTEVIEMSHKKFNDTKVKFNKTFYTDENIITNSLIAFNKFGKKISDDLPKAFKLRLYGFFTQIDMIIILNASKEGITIDSDNDRNIYELPSNFIVTLCFLNEKKRGDPNMKETEDNFAFMRNNLELGDIFKKGTTRFDNTNDNIRSRINQDNWEFMLAQDIPVNVEELSKNIKPDKLLWYNFSIKLYHSHVNTKQKSESQRMLYGLKTVDKEKNLIIYCYNKELVTSSKGEQSYIVGYQPNVI</sequence>
<reference evidence="1" key="1">
    <citation type="submission" date="2021-06" db="EMBL/GenBank/DDBJ databases">
        <authorList>
            <person name="Kallberg Y."/>
            <person name="Tangrot J."/>
            <person name="Rosling A."/>
        </authorList>
    </citation>
    <scope>NUCLEOTIDE SEQUENCE</scope>
    <source>
        <strain evidence="1">AU212A</strain>
    </source>
</reference>
<dbReference type="EMBL" id="CAJVPM010004841">
    <property type="protein sequence ID" value="CAG8517694.1"/>
    <property type="molecule type" value="Genomic_DNA"/>
</dbReference>
<proteinExistence type="predicted"/>
<keyword evidence="2" id="KW-1185">Reference proteome</keyword>
<dbReference type="Proteomes" id="UP000789860">
    <property type="component" value="Unassembled WGS sequence"/>
</dbReference>
<name>A0ACA9L8Y1_9GLOM</name>
<protein>
    <submittedName>
        <fullName evidence="1">2426_t:CDS:1</fullName>
    </submittedName>
</protein>
<organism evidence="1 2">
    <name type="scientific">Scutellospora calospora</name>
    <dbReference type="NCBI Taxonomy" id="85575"/>
    <lineage>
        <taxon>Eukaryota</taxon>
        <taxon>Fungi</taxon>
        <taxon>Fungi incertae sedis</taxon>
        <taxon>Mucoromycota</taxon>
        <taxon>Glomeromycotina</taxon>
        <taxon>Glomeromycetes</taxon>
        <taxon>Diversisporales</taxon>
        <taxon>Gigasporaceae</taxon>
        <taxon>Scutellospora</taxon>
    </lineage>
</organism>
<evidence type="ECO:0000313" key="2">
    <source>
        <dbReference type="Proteomes" id="UP000789860"/>
    </source>
</evidence>
<gene>
    <name evidence="1" type="ORF">SCALOS_LOCUS3936</name>
</gene>
<comment type="caution">
    <text evidence="1">The sequence shown here is derived from an EMBL/GenBank/DDBJ whole genome shotgun (WGS) entry which is preliminary data.</text>
</comment>
<accession>A0ACA9L8Y1</accession>